<sequence length="326" mass="38180">MKVLDLRKVCHDFWTIWTETEDEDCSSESRDEEQAVKVLPRYAVRRRLKVIAELCLRRILDEEQAYFLQWAQERKGSLQLCCAKMKICNLPLCTIKEILSVFQPWHIEELELHTGWDMSTLARFATYLGHMRSLCKLSIISIYKNTIGPGNRMADREGKFVRKLVSQFSRLHCLQHLSLKGIYFLRDYMKHILSTRQHPIVCIDHVVQLTLNYVPISLFSCKMEESQLTVLTPALSRCSRISNVNLYDNDLSMPILKDLLLHTANWSKMNEEQYSDPVECYDDFGYIETVRFLHRCPELMDALSTHRHLKRIFIARMSAISAVLCL</sequence>
<name>A0A061IGS8_CRIGR</name>
<dbReference type="InterPro" id="IPR032675">
    <property type="entry name" value="LRR_dom_sf"/>
</dbReference>
<gene>
    <name evidence="3" type="ORF">H671_1g4141</name>
</gene>
<dbReference type="SUPFAM" id="SSF52047">
    <property type="entry name" value="RNI-like"/>
    <property type="match status" value="1"/>
</dbReference>
<keyword evidence="1" id="KW-0433">Leucine-rich repeat</keyword>
<protein>
    <submittedName>
        <fullName evidence="3">PRAME family member 12-like protein</fullName>
    </submittedName>
</protein>
<evidence type="ECO:0000256" key="1">
    <source>
        <dbReference type="ARBA" id="ARBA00022614"/>
    </source>
</evidence>
<evidence type="ECO:0000256" key="2">
    <source>
        <dbReference type="ARBA" id="ARBA00022737"/>
    </source>
</evidence>
<dbReference type="GO" id="GO:0005737">
    <property type="term" value="C:cytoplasm"/>
    <property type="evidence" value="ECO:0007669"/>
    <property type="project" value="TreeGrafter"/>
</dbReference>
<accession>A0A061IGS8</accession>
<dbReference type="AlphaFoldDB" id="A0A061IGS8"/>
<evidence type="ECO:0000313" key="3">
    <source>
        <dbReference type="EMBL" id="ERE86949.1"/>
    </source>
</evidence>
<keyword evidence="2" id="KW-0677">Repeat</keyword>
<evidence type="ECO:0000313" key="4">
    <source>
        <dbReference type="Proteomes" id="UP000030759"/>
    </source>
</evidence>
<organism evidence="3 4">
    <name type="scientific">Cricetulus griseus</name>
    <name type="common">Chinese hamster</name>
    <name type="synonym">Cricetulus barabensis griseus</name>
    <dbReference type="NCBI Taxonomy" id="10029"/>
    <lineage>
        <taxon>Eukaryota</taxon>
        <taxon>Metazoa</taxon>
        <taxon>Chordata</taxon>
        <taxon>Craniata</taxon>
        <taxon>Vertebrata</taxon>
        <taxon>Euteleostomi</taxon>
        <taxon>Mammalia</taxon>
        <taxon>Eutheria</taxon>
        <taxon>Euarchontoglires</taxon>
        <taxon>Glires</taxon>
        <taxon>Rodentia</taxon>
        <taxon>Myomorpha</taxon>
        <taxon>Muroidea</taxon>
        <taxon>Cricetidae</taxon>
        <taxon>Cricetinae</taxon>
        <taxon>Cricetulus</taxon>
    </lineage>
</organism>
<dbReference type="EMBL" id="KE667294">
    <property type="protein sequence ID" value="ERE86949.1"/>
    <property type="molecule type" value="Genomic_DNA"/>
</dbReference>
<dbReference type="PANTHER" id="PTHR14224:SF77">
    <property type="entry name" value="D5ERTD577E PROTEIN-RELATED"/>
    <property type="match status" value="1"/>
</dbReference>
<proteinExistence type="predicted"/>
<reference evidence="4" key="1">
    <citation type="journal article" date="2013" name="Nat. Biotechnol.">
        <title>Chinese hamster genome sequenced from sorted chromosomes.</title>
        <authorList>
            <person name="Brinkrolf K."/>
            <person name="Rupp O."/>
            <person name="Laux H."/>
            <person name="Kollin F."/>
            <person name="Ernst W."/>
            <person name="Linke B."/>
            <person name="Kofler R."/>
            <person name="Romand S."/>
            <person name="Hesse F."/>
            <person name="Budach W.E."/>
            <person name="Galosy S."/>
            <person name="Muller D."/>
            <person name="Noll T."/>
            <person name="Wienberg J."/>
            <person name="Jostock T."/>
            <person name="Leonard M."/>
            <person name="Grillari J."/>
            <person name="Tauch A."/>
            <person name="Goesmann A."/>
            <person name="Helk B."/>
            <person name="Mott J.E."/>
            <person name="Puhler A."/>
            <person name="Borth N."/>
        </authorList>
    </citation>
    <scope>NUCLEOTIDE SEQUENCE [LARGE SCALE GENOMIC DNA]</scope>
    <source>
        <strain evidence="4">17A/GY</strain>
    </source>
</reference>
<dbReference type="PANTHER" id="PTHR14224">
    <property type="entry name" value="SIMILAR TO PREFERENTIALLY EXPRESSED ANTIGEN IN MELANOMA-LIKE 3"/>
    <property type="match status" value="1"/>
</dbReference>
<dbReference type="Gene3D" id="3.80.10.10">
    <property type="entry name" value="Ribonuclease Inhibitor"/>
    <property type="match status" value="1"/>
</dbReference>
<dbReference type="Proteomes" id="UP000030759">
    <property type="component" value="Unassembled WGS sequence"/>
</dbReference>
<dbReference type="InterPro" id="IPR050694">
    <property type="entry name" value="LRRC14/PRAME"/>
</dbReference>